<evidence type="ECO:0000256" key="7">
    <source>
        <dbReference type="ARBA" id="ARBA00023136"/>
    </source>
</evidence>
<proteinExistence type="predicted"/>
<comment type="catalytic activity">
    <reaction evidence="9">
        <text>di-trans,octa-cis-undecaprenyl diphosphate + H2O = di-trans,octa-cis-undecaprenyl phosphate + phosphate + H(+)</text>
        <dbReference type="Rhea" id="RHEA:28094"/>
        <dbReference type="ChEBI" id="CHEBI:15377"/>
        <dbReference type="ChEBI" id="CHEBI:15378"/>
        <dbReference type="ChEBI" id="CHEBI:43474"/>
        <dbReference type="ChEBI" id="CHEBI:58405"/>
        <dbReference type="ChEBI" id="CHEBI:60392"/>
        <dbReference type="EC" id="3.6.1.27"/>
    </reaction>
</comment>
<dbReference type="InterPro" id="IPR036938">
    <property type="entry name" value="PAP2/HPO_sf"/>
</dbReference>
<keyword evidence="4 10" id="KW-0812">Transmembrane</keyword>
<feature type="transmembrane region" description="Helical" evidence="10">
    <location>
        <begin position="37"/>
        <end position="53"/>
    </location>
</feature>
<evidence type="ECO:0000256" key="10">
    <source>
        <dbReference type="SAM" id="Phobius"/>
    </source>
</evidence>
<dbReference type="GO" id="GO:0005886">
    <property type="term" value="C:plasma membrane"/>
    <property type="evidence" value="ECO:0007669"/>
    <property type="project" value="UniProtKB-SubCell"/>
</dbReference>
<evidence type="ECO:0000256" key="3">
    <source>
        <dbReference type="ARBA" id="ARBA00022475"/>
    </source>
</evidence>
<dbReference type="EC" id="3.6.1.27" evidence="2"/>
<dbReference type="RefSeq" id="WP_109763107.1">
    <property type="nucleotide sequence ID" value="NZ_QGGU01000005.1"/>
</dbReference>
<dbReference type="SUPFAM" id="SSF48317">
    <property type="entry name" value="Acid phosphatase/Vanadium-dependent haloperoxidase"/>
    <property type="match status" value="1"/>
</dbReference>
<dbReference type="Gene3D" id="1.20.144.10">
    <property type="entry name" value="Phosphatidic acid phosphatase type 2/haloperoxidase"/>
    <property type="match status" value="1"/>
</dbReference>
<protein>
    <recommendedName>
        <fullName evidence="2">undecaprenyl-diphosphate phosphatase</fullName>
        <ecNumber evidence="2">3.6.1.27</ecNumber>
    </recommendedName>
    <alternativeName>
        <fullName evidence="8">Undecaprenyl pyrophosphate phosphatase</fullName>
    </alternativeName>
</protein>
<dbReference type="GO" id="GO:0050380">
    <property type="term" value="F:undecaprenyl-diphosphatase activity"/>
    <property type="evidence" value="ECO:0007669"/>
    <property type="project" value="UniProtKB-EC"/>
</dbReference>
<sequence>MNTWLERIHHIDTQAFIWVNLKQGCHYRKLVRQISRTGDGPLYVAIGLVLFLFETKFGAAFLAAALFSYLFDVSLYLLLKNTIKRDRPQSGKTGFHAIITPSDKFSFPSGHTAAAFVFATLVFQFYPGFALAIYIWASLVGLSRVLLGVHYPGDIFAGAVLGTASAWAGIQLSYLLMPLVVTI</sequence>
<evidence type="ECO:0000313" key="13">
    <source>
        <dbReference type="Proteomes" id="UP000245790"/>
    </source>
</evidence>
<feature type="transmembrane region" description="Helical" evidence="10">
    <location>
        <begin position="59"/>
        <end position="79"/>
    </location>
</feature>
<gene>
    <name evidence="12" type="ORF">C8D97_10525</name>
</gene>
<evidence type="ECO:0000256" key="5">
    <source>
        <dbReference type="ARBA" id="ARBA00022801"/>
    </source>
</evidence>
<evidence type="ECO:0000256" key="1">
    <source>
        <dbReference type="ARBA" id="ARBA00004651"/>
    </source>
</evidence>
<feature type="transmembrane region" description="Helical" evidence="10">
    <location>
        <begin position="155"/>
        <end position="177"/>
    </location>
</feature>
<accession>A0A316FVS8</accession>
<dbReference type="PANTHER" id="PTHR14969:SF62">
    <property type="entry name" value="DECAPRENYLPHOSPHORYL-5-PHOSPHORIBOSE PHOSPHATASE RV3807C-RELATED"/>
    <property type="match status" value="1"/>
</dbReference>
<feature type="transmembrane region" description="Helical" evidence="10">
    <location>
        <begin position="113"/>
        <end position="135"/>
    </location>
</feature>
<evidence type="ECO:0000256" key="2">
    <source>
        <dbReference type="ARBA" id="ARBA00012374"/>
    </source>
</evidence>
<evidence type="ECO:0000313" key="12">
    <source>
        <dbReference type="EMBL" id="PWK51710.1"/>
    </source>
</evidence>
<keyword evidence="5" id="KW-0378">Hydrolase</keyword>
<reference evidence="12 13" key="1">
    <citation type="submission" date="2018-05" db="EMBL/GenBank/DDBJ databases">
        <title>Genomic Encyclopedia of Type Strains, Phase IV (KMG-IV): sequencing the most valuable type-strain genomes for metagenomic binning, comparative biology and taxonomic classification.</title>
        <authorList>
            <person name="Goeker M."/>
        </authorList>
    </citation>
    <scope>NUCLEOTIDE SEQUENCE [LARGE SCALE GENOMIC DNA]</scope>
    <source>
        <strain evidence="12 13">DSM 25350</strain>
    </source>
</reference>
<dbReference type="OrthoDB" id="9780507at2"/>
<dbReference type="AlphaFoldDB" id="A0A316FVS8"/>
<feature type="domain" description="Phosphatidic acid phosphatase type 2/haloperoxidase" evidence="11">
    <location>
        <begin position="60"/>
        <end position="170"/>
    </location>
</feature>
<evidence type="ECO:0000256" key="8">
    <source>
        <dbReference type="ARBA" id="ARBA00032707"/>
    </source>
</evidence>
<dbReference type="PANTHER" id="PTHR14969">
    <property type="entry name" value="SPHINGOSINE-1-PHOSPHATE PHOSPHOHYDROLASE"/>
    <property type="match status" value="1"/>
</dbReference>
<dbReference type="Pfam" id="PF01569">
    <property type="entry name" value="PAP2"/>
    <property type="match status" value="1"/>
</dbReference>
<keyword evidence="3" id="KW-1003">Cell membrane</keyword>
<dbReference type="Proteomes" id="UP000245790">
    <property type="component" value="Unassembled WGS sequence"/>
</dbReference>
<evidence type="ECO:0000256" key="6">
    <source>
        <dbReference type="ARBA" id="ARBA00022989"/>
    </source>
</evidence>
<evidence type="ECO:0000256" key="9">
    <source>
        <dbReference type="ARBA" id="ARBA00047594"/>
    </source>
</evidence>
<dbReference type="SMART" id="SM00014">
    <property type="entry name" value="acidPPc"/>
    <property type="match status" value="1"/>
</dbReference>
<comment type="subcellular location">
    <subcellularLocation>
        <location evidence="1">Cell membrane</location>
        <topology evidence="1">Multi-pass membrane protein</topology>
    </subcellularLocation>
</comment>
<name>A0A316FVS8_9GAMM</name>
<comment type="caution">
    <text evidence="12">The sequence shown here is derived from an EMBL/GenBank/DDBJ whole genome shotgun (WGS) entry which is preliminary data.</text>
</comment>
<evidence type="ECO:0000259" key="11">
    <source>
        <dbReference type="SMART" id="SM00014"/>
    </source>
</evidence>
<keyword evidence="7 10" id="KW-0472">Membrane</keyword>
<keyword evidence="13" id="KW-1185">Reference proteome</keyword>
<evidence type="ECO:0000256" key="4">
    <source>
        <dbReference type="ARBA" id="ARBA00022692"/>
    </source>
</evidence>
<organism evidence="12 13">
    <name type="scientific">Pleionea mediterranea</name>
    <dbReference type="NCBI Taxonomy" id="523701"/>
    <lineage>
        <taxon>Bacteria</taxon>
        <taxon>Pseudomonadati</taxon>
        <taxon>Pseudomonadota</taxon>
        <taxon>Gammaproteobacteria</taxon>
        <taxon>Oceanospirillales</taxon>
        <taxon>Pleioneaceae</taxon>
        <taxon>Pleionea</taxon>
    </lineage>
</organism>
<dbReference type="InterPro" id="IPR000326">
    <property type="entry name" value="PAP2/HPO"/>
</dbReference>
<keyword evidence="6 10" id="KW-1133">Transmembrane helix</keyword>
<dbReference type="EMBL" id="QGGU01000005">
    <property type="protein sequence ID" value="PWK51710.1"/>
    <property type="molecule type" value="Genomic_DNA"/>
</dbReference>